<feature type="binding site" evidence="7">
    <location>
        <position position="212"/>
    </location>
    <ligand>
        <name>L-glutamate</name>
        <dbReference type="ChEBI" id="CHEBI:29985"/>
    </ligand>
</feature>
<feature type="short sequence motif" description="'HIGH' region" evidence="7">
    <location>
        <begin position="36"/>
        <end position="46"/>
    </location>
</feature>
<evidence type="ECO:0000256" key="3">
    <source>
        <dbReference type="ARBA" id="ARBA00022741"/>
    </source>
</evidence>
<accession>A0A261EZF0</accession>
<feature type="binding site" evidence="7">
    <location>
        <position position="319"/>
    </location>
    <ligand>
        <name>ATP</name>
        <dbReference type="ChEBI" id="CHEBI:30616"/>
    </ligand>
</feature>
<dbReference type="Gene3D" id="3.40.50.620">
    <property type="entry name" value="HUPs"/>
    <property type="match status" value="2"/>
</dbReference>
<evidence type="ECO:0000259" key="9">
    <source>
        <dbReference type="Pfam" id="PF00749"/>
    </source>
</evidence>
<evidence type="ECO:0000256" key="1">
    <source>
        <dbReference type="ARBA" id="ARBA00022598"/>
    </source>
</evidence>
<dbReference type="PANTHER" id="PTHR43311:SF1">
    <property type="entry name" value="GLUTAMYL-Q TRNA(ASP) SYNTHETASE"/>
    <property type="match status" value="1"/>
</dbReference>
<protein>
    <recommendedName>
        <fullName evidence="7">Glutamyl-Q tRNA(Asp) synthetase</fullName>
        <shortName evidence="7">Glu-Q-RSs</shortName>
        <ecNumber evidence="7">6.1.1.-</ecNumber>
    </recommendedName>
</protein>
<dbReference type="EC" id="6.1.1.-" evidence="7"/>
<evidence type="ECO:0000313" key="10">
    <source>
        <dbReference type="EMBL" id="OZG52231.1"/>
    </source>
</evidence>
<organism evidence="10 11">
    <name type="scientific">Pseudoscardovia radai</name>
    <dbReference type="NCBI Taxonomy" id="987066"/>
    <lineage>
        <taxon>Bacteria</taxon>
        <taxon>Bacillati</taxon>
        <taxon>Actinomycetota</taxon>
        <taxon>Actinomycetes</taxon>
        <taxon>Bifidobacteriales</taxon>
        <taxon>Bifidobacteriaceae</taxon>
        <taxon>Pseudoscardovia</taxon>
    </lineage>
</organism>
<keyword evidence="8" id="KW-0648">Protein biosynthesis</keyword>
<dbReference type="GO" id="GO:0005524">
    <property type="term" value="F:ATP binding"/>
    <property type="evidence" value="ECO:0007669"/>
    <property type="project" value="UniProtKB-KW"/>
</dbReference>
<keyword evidence="2 7" id="KW-0479">Metal-binding</keyword>
<feature type="binding site" evidence="7">
    <location>
        <position position="230"/>
    </location>
    <ligand>
        <name>L-glutamate</name>
        <dbReference type="ChEBI" id="CHEBI:29985"/>
    </ligand>
</feature>
<sequence length="390" mass="41848">MMDAANTTDTTATAGATQTADIPNAAAFRIVGRLAPSPTGRLHMGNVYAALAAWLSARSRGGTVLLRIEDIDGPRAVPGADEAIMNDYRWLGLDWDGDPVWQSRRPRLYDAALETLRRKGLVYPCFCSRADLRAASAPHDDDGFLIYPGTCARLDDAERRRRIERGDRHSWRLVMPDVDITVRDRIFGPRTYNLARDCGDIVVRRSDGIIAYQLAVTVDDVAQGVTDIVRGRDLLRSAAIQMWLRRCLWGGDAETLRSEGSAATHHDGAVGDGAIVDTAPHGVAQQDAASADSLGPDPLHPSFAHVPLLDDGAGRRLAKRTKAVDIGALREAGASAEGIVGECAWLLGLQSAPAPARPADLVDAWSDAAVRADLRDRRLDAAALAALTAA</sequence>
<evidence type="ECO:0000256" key="4">
    <source>
        <dbReference type="ARBA" id="ARBA00022833"/>
    </source>
</evidence>
<dbReference type="GO" id="GO:0004818">
    <property type="term" value="F:glutamate-tRNA ligase activity"/>
    <property type="evidence" value="ECO:0007669"/>
    <property type="project" value="TreeGrafter"/>
</dbReference>
<dbReference type="PRINTS" id="PR00987">
    <property type="entry name" value="TRNASYNTHGLU"/>
</dbReference>
<dbReference type="Pfam" id="PF00749">
    <property type="entry name" value="tRNA-synt_1c"/>
    <property type="match status" value="1"/>
</dbReference>
<evidence type="ECO:0000313" key="11">
    <source>
        <dbReference type="Proteomes" id="UP000216725"/>
    </source>
</evidence>
<dbReference type="AlphaFoldDB" id="A0A261EZF0"/>
<evidence type="ECO:0000256" key="7">
    <source>
        <dbReference type="HAMAP-Rule" id="MF_01428"/>
    </source>
</evidence>
<keyword evidence="4 7" id="KW-0862">Zinc</keyword>
<dbReference type="HAMAP" id="MF_01428">
    <property type="entry name" value="Glu_Q_tRNA_synth"/>
    <property type="match status" value="1"/>
</dbReference>
<feature type="binding site" evidence="7">
    <location>
        <position position="127"/>
    </location>
    <ligand>
        <name>Zn(2+)</name>
        <dbReference type="ChEBI" id="CHEBI:29105"/>
    </ligand>
</feature>
<evidence type="ECO:0000256" key="5">
    <source>
        <dbReference type="ARBA" id="ARBA00022840"/>
    </source>
</evidence>
<dbReference type="InterPro" id="IPR049940">
    <property type="entry name" value="GluQ/Sye"/>
</dbReference>
<comment type="caution">
    <text evidence="10">The sequence shown here is derived from an EMBL/GenBank/DDBJ whole genome shotgun (WGS) entry which is preliminary data.</text>
</comment>
<keyword evidence="5 7" id="KW-0067">ATP-binding</keyword>
<comment type="function">
    <text evidence="7">Catalyzes the tRNA-independent activation of glutamate in presence of ATP and the subsequent transfer of glutamate onto a tRNA(Asp). Glutamate is transferred on the 2-amino-5-(4,5-dihydroxy-2-cyclopenten-1-yl) moiety of the queuosine in the wobble position of the QUC anticodon.</text>
</comment>
<name>A0A261EZF0_9BIFI</name>
<dbReference type="GO" id="GO:0008270">
    <property type="term" value="F:zinc ion binding"/>
    <property type="evidence" value="ECO:0007669"/>
    <property type="project" value="UniProtKB-UniRule"/>
</dbReference>
<feature type="short sequence motif" description="'KMSKS' region" evidence="7">
    <location>
        <begin position="316"/>
        <end position="320"/>
    </location>
</feature>
<gene>
    <name evidence="7" type="primary">gluQ</name>
    <name evidence="10" type="ORF">PSRA_0781</name>
</gene>
<comment type="cofactor">
    <cofactor evidence="7">
        <name>Zn(2+)</name>
        <dbReference type="ChEBI" id="CHEBI:29105"/>
    </cofactor>
    <text evidence="7">Binds 1 zinc ion per subunit.</text>
</comment>
<evidence type="ECO:0000256" key="6">
    <source>
        <dbReference type="ARBA" id="ARBA00023146"/>
    </source>
</evidence>
<dbReference type="PROSITE" id="PS00178">
    <property type="entry name" value="AA_TRNA_LIGASE_I"/>
    <property type="match status" value="1"/>
</dbReference>
<dbReference type="InterPro" id="IPR000924">
    <property type="entry name" value="Glu/Gln-tRNA-synth"/>
</dbReference>
<dbReference type="EMBL" id="MWWR01000005">
    <property type="protein sequence ID" value="OZG52231.1"/>
    <property type="molecule type" value="Genomic_DNA"/>
</dbReference>
<dbReference type="Proteomes" id="UP000216725">
    <property type="component" value="Unassembled WGS sequence"/>
</dbReference>
<feature type="binding site" evidence="7">
    <location>
        <begin position="33"/>
        <end position="37"/>
    </location>
    <ligand>
        <name>L-glutamate</name>
        <dbReference type="ChEBI" id="CHEBI:29985"/>
    </ligand>
</feature>
<evidence type="ECO:0000256" key="8">
    <source>
        <dbReference type="RuleBase" id="RU363037"/>
    </source>
</evidence>
<dbReference type="PANTHER" id="PTHR43311">
    <property type="entry name" value="GLUTAMATE--TRNA LIGASE"/>
    <property type="match status" value="1"/>
</dbReference>
<dbReference type="InterPro" id="IPR014729">
    <property type="entry name" value="Rossmann-like_a/b/a_fold"/>
</dbReference>
<dbReference type="InterPro" id="IPR020058">
    <property type="entry name" value="Glu/Gln-tRNA-synth_Ib_cat-dom"/>
</dbReference>
<proteinExistence type="inferred from homology"/>
<keyword evidence="6 7" id="KW-0030">Aminoacyl-tRNA synthetase</keyword>
<reference evidence="10 11" key="1">
    <citation type="journal article" date="2017" name="BMC Genomics">
        <title>Comparative genomic and phylogenomic analyses of the Bifidobacteriaceae family.</title>
        <authorList>
            <person name="Lugli G.A."/>
            <person name="Milani C."/>
            <person name="Turroni F."/>
            <person name="Duranti S."/>
            <person name="Mancabelli L."/>
            <person name="Mangifesta M."/>
            <person name="Ferrario C."/>
            <person name="Modesto M."/>
            <person name="Mattarelli P."/>
            <person name="Jiri K."/>
            <person name="van Sinderen D."/>
            <person name="Ventura M."/>
        </authorList>
    </citation>
    <scope>NUCLEOTIDE SEQUENCE [LARGE SCALE GENOMIC DNA]</scope>
    <source>
        <strain evidence="10 11">DSM 24742</strain>
    </source>
</reference>
<dbReference type="InterPro" id="IPR001412">
    <property type="entry name" value="aa-tRNA-synth_I_CS"/>
</dbReference>
<feature type="binding site" evidence="7">
    <location>
        <position position="147"/>
    </location>
    <ligand>
        <name>Zn(2+)</name>
        <dbReference type="ChEBI" id="CHEBI:29105"/>
    </ligand>
</feature>
<dbReference type="GO" id="GO:0006400">
    <property type="term" value="P:tRNA modification"/>
    <property type="evidence" value="ECO:0007669"/>
    <property type="project" value="InterPro"/>
</dbReference>
<keyword evidence="11" id="KW-1185">Reference proteome</keyword>
<dbReference type="InterPro" id="IPR022380">
    <property type="entry name" value="Glu-Q_tRNA(Asp)_Synthase"/>
</dbReference>
<keyword evidence="1 7" id="KW-0436">Ligase</keyword>
<dbReference type="GO" id="GO:0006424">
    <property type="term" value="P:glutamyl-tRNA aminoacylation"/>
    <property type="evidence" value="ECO:0007669"/>
    <property type="project" value="InterPro"/>
</dbReference>
<feature type="binding site" evidence="7">
    <location>
        <position position="125"/>
    </location>
    <ligand>
        <name>Zn(2+)</name>
        <dbReference type="ChEBI" id="CHEBI:29105"/>
    </ligand>
</feature>
<keyword evidence="3 7" id="KW-0547">Nucleotide-binding</keyword>
<evidence type="ECO:0000256" key="2">
    <source>
        <dbReference type="ARBA" id="ARBA00022723"/>
    </source>
</evidence>
<dbReference type="SUPFAM" id="SSF52374">
    <property type="entry name" value="Nucleotidylyl transferase"/>
    <property type="match status" value="1"/>
</dbReference>
<feature type="binding site" evidence="7">
    <location>
        <position position="69"/>
    </location>
    <ligand>
        <name>L-glutamate</name>
        <dbReference type="ChEBI" id="CHEBI:29985"/>
    </ligand>
</feature>
<feature type="binding site" evidence="7">
    <location>
        <position position="151"/>
    </location>
    <ligand>
        <name>Zn(2+)</name>
        <dbReference type="ChEBI" id="CHEBI:29105"/>
    </ligand>
</feature>
<comment type="similarity">
    <text evidence="7">Belongs to the class-I aminoacyl-tRNA synthetase family. GluQ subfamily.</text>
</comment>
<feature type="domain" description="Glutamyl/glutaminyl-tRNA synthetase class Ib catalytic" evidence="9">
    <location>
        <begin position="30"/>
        <end position="246"/>
    </location>
</feature>